<dbReference type="Gene3D" id="3.40.50.1820">
    <property type="entry name" value="alpha/beta hydrolase"/>
    <property type="match status" value="1"/>
</dbReference>
<proteinExistence type="predicted"/>
<dbReference type="OrthoDB" id="6495301at2759"/>
<reference evidence="1" key="1">
    <citation type="submission" date="2022-07" db="EMBL/GenBank/DDBJ databases">
        <title>Phylogenomic reconstructions and comparative analyses of Kickxellomycotina fungi.</title>
        <authorList>
            <person name="Reynolds N.K."/>
            <person name="Stajich J.E."/>
            <person name="Barry K."/>
            <person name="Grigoriev I.V."/>
            <person name="Crous P."/>
            <person name="Smith M.E."/>
        </authorList>
    </citation>
    <scope>NUCLEOTIDE SEQUENCE</scope>
    <source>
        <strain evidence="1">NBRC 100468</strain>
    </source>
</reference>
<protein>
    <submittedName>
        <fullName evidence="1">Uncharacterized protein</fullName>
    </submittedName>
</protein>
<keyword evidence="2" id="KW-1185">Reference proteome</keyword>
<name>A0A9W8DSF0_9FUNG</name>
<sequence length="308" mass="34444">MGHRQDTDWICMFQSHLPISTMEKARHFPAKAARAVVEALGKVALLQLRVRAPSLSYVQDTNGQEQFSLVETLRDLQLVVDWVHSQIPPAGGDADQVYLLGAGAGAHLCSLYNLGCALGSQYAQACKQMGRSTIPILSSPEADRMLKIWCTSLRNPPRPVLGLILISGVFDLMFQKRYEDERCLSGLAMTSYLFDSRAKAEAWSPQVILDSLKRRNFVLDISKMAKRALFIHGRKDATFPFLSSHRFFRSLCNWDVPDVNMKVYANLRRIDPTVALLSPKAPLTQSLLEDIRGIILDLDQEKGEEGSP</sequence>
<accession>A0A9W8DSF0</accession>
<dbReference type="SUPFAM" id="SSF53474">
    <property type="entry name" value="alpha/beta-Hydrolases"/>
    <property type="match status" value="1"/>
</dbReference>
<evidence type="ECO:0000313" key="1">
    <source>
        <dbReference type="EMBL" id="KAJ1920970.1"/>
    </source>
</evidence>
<organism evidence="1 2">
    <name type="scientific">Mycoemilia scoparia</name>
    <dbReference type="NCBI Taxonomy" id="417184"/>
    <lineage>
        <taxon>Eukaryota</taxon>
        <taxon>Fungi</taxon>
        <taxon>Fungi incertae sedis</taxon>
        <taxon>Zoopagomycota</taxon>
        <taxon>Kickxellomycotina</taxon>
        <taxon>Kickxellomycetes</taxon>
        <taxon>Kickxellales</taxon>
        <taxon>Kickxellaceae</taxon>
        <taxon>Mycoemilia</taxon>
    </lineage>
</organism>
<dbReference type="AlphaFoldDB" id="A0A9W8DSF0"/>
<comment type="caution">
    <text evidence="1">The sequence shown here is derived from an EMBL/GenBank/DDBJ whole genome shotgun (WGS) entry which is preliminary data.</text>
</comment>
<dbReference type="EMBL" id="JANBPU010000008">
    <property type="protein sequence ID" value="KAJ1920970.1"/>
    <property type="molecule type" value="Genomic_DNA"/>
</dbReference>
<dbReference type="InterPro" id="IPR029058">
    <property type="entry name" value="AB_hydrolase_fold"/>
</dbReference>
<gene>
    <name evidence="1" type="ORF">H4219_001023</name>
</gene>
<evidence type="ECO:0000313" key="2">
    <source>
        <dbReference type="Proteomes" id="UP001150538"/>
    </source>
</evidence>
<dbReference type="Proteomes" id="UP001150538">
    <property type="component" value="Unassembled WGS sequence"/>
</dbReference>